<organism evidence="2 3">
    <name type="scientific">Cladophialophora immunda</name>
    <dbReference type="NCBI Taxonomy" id="569365"/>
    <lineage>
        <taxon>Eukaryota</taxon>
        <taxon>Fungi</taxon>
        <taxon>Dikarya</taxon>
        <taxon>Ascomycota</taxon>
        <taxon>Pezizomycotina</taxon>
        <taxon>Eurotiomycetes</taxon>
        <taxon>Chaetothyriomycetidae</taxon>
        <taxon>Chaetothyriales</taxon>
        <taxon>Herpotrichiellaceae</taxon>
        <taxon>Cladophialophora</taxon>
    </lineage>
</organism>
<sequence length="270" mass="30451">MPGRSHKPDHANPQSLIKGHTKERPDSWTTNTSAQSTAADKHSIHSCIAYTSTPPSTTPYTMTPLYDYPVHDPVHDPIHNPVHDSIHDPVHDLVHDLIYDNPIHNYPVHDDPVYNNPIYDPDPVHDPIHRELELLMADDDADEAGADGAEKKLHALCVSRFRLAFSPVPLLPYSNSAMNLSYLYNTFHAPIVTRRDPCRRLGLYCGRIIDATDSTATKPSTLGLHLYHLQYAEQRLDPRPERILCVTSADIDAIFELETDDLDSIFSRRS</sequence>
<dbReference type="Proteomes" id="UP000054466">
    <property type="component" value="Unassembled WGS sequence"/>
</dbReference>
<feature type="compositionally biased region" description="Polar residues" evidence="1">
    <location>
        <begin position="27"/>
        <end position="38"/>
    </location>
</feature>
<dbReference type="AlphaFoldDB" id="A0A0D2CPX0"/>
<keyword evidence="3" id="KW-1185">Reference proteome</keyword>
<evidence type="ECO:0000313" key="2">
    <source>
        <dbReference type="EMBL" id="KIW25629.1"/>
    </source>
</evidence>
<dbReference type="HOGENOM" id="CLU_1030604_0_0_1"/>
<name>A0A0D2CPX0_9EURO</name>
<dbReference type="RefSeq" id="XP_016245845.1">
    <property type="nucleotide sequence ID" value="XM_016395989.1"/>
</dbReference>
<feature type="region of interest" description="Disordered" evidence="1">
    <location>
        <begin position="1"/>
        <end position="42"/>
    </location>
</feature>
<gene>
    <name evidence="2" type="ORF">PV07_08795</name>
</gene>
<reference evidence="2 3" key="1">
    <citation type="submission" date="2015-01" db="EMBL/GenBank/DDBJ databases">
        <title>The Genome Sequence of Cladophialophora immunda CBS83496.</title>
        <authorList>
            <consortium name="The Broad Institute Genomics Platform"/>
            <person name="Cuomo C."/>
            <person name="de Hoog S."/>
            <person name="Gorbushina A."/>
            <person name="Stielow B."/>
            <person name="Teixiera M."/>
            <person name="Abouelleil A."/>
            <person name="Chapman S.B."/>
            <person name="Priest M."/>
            <person name="Young S.K."/>
            <person name="Wortman J."/>
            <person name="Nusbaum C."/>
            <person name="Birren B."/>
        </authorList>
    </citation>
    <scope>NUCLEOTIDE SEQUENCE [LARGE SCALE GENOMIC DNA]</scope>
    <source>
        <strain evidence="2 3">CBS 83496</strain>
    </source>
</reference>
<accession>A0A0D2CPX0</accession>
<protein>
    <submittedName>
        <fullName evidence="2">Uncharacterized protein</fullName>
    </submittedName>
</protein>
<evidence type="ECO:0000256" key="1">
    <source>
        <dbReference type="SAM" id="MobiDB-lite"/>
    </source>
</evidence>
<dbReference type="EMBL" id="KN847044">
    <property type="protein sequence ID" value="KIW25629.1"/>
    <property type="molecule type" value="Genomic_DNA"/>
</dbReference>
<dbReference type="OrthoDB" id="371494at2759"/>
<dbReference type="VEuPathDB" id="FungiDB:PV07_08795"/>
<proteinExistence type="predicted"/>
<dbReference type="GeneID" id="27347989"/>
<evidence type="ECO:0000313" key="3">
    <source>
        <dbReference type="Proteomes" id="UP000054466"/>
    </source>
</evidence>
<feature type="compositionally biased region" description="Basic and acidic residues" evidence="1">
    <location>
        <begin position="1"/>
        <end position="10"/>
    </location>
</feature>